<dbReference type="InterPro" id="IPR049030">
    <property type="entry name" value="AI2M-like_HNH"/>
</dbReference>
<dbReference type="STRING" id="864069.MicloDRAFT_00004870"/>
<dbReference type="PATRIC" id="fig|864069.3.peg.532"/>
<dbReference type="RefSeq" id="WP_009489095.1">
    <property type="nucleotide sequence ID" value="NZ_CP141049.1"/>
</dbReference>
<dbReference type="InterPro" id="IPR043502">
    <property type="entry name" value="DNA/RNA_pol_sf"/>
</dbReference>
<accession>I4Z415</accession>
<proteinExistence type="inferred from homology"/>
<evidence type="ECO:0000256" key="1">
    <source>
        <dbReference type="ARBA" id="ARBA00034120"/>
    </source>
</evidence>
<dbReference type="Proteomes" id="UP000003947">
    <property type="component" value="Unassembled WGS sequence"/>
</dbReference>
<dbReference type="GO" id="GO:0006397">
    <property type="term" value="P:mRNA processing"/>
    <property type="evidence" value="ECO:0007669"/>
    <property type="project" value="InterPro"/>
</dbReference>
<keyword evidence="3" id="KW-0695">RNA-directed DNA polymerase</keyword>
<dbReference type="Pfam" id="PF21368">
    <property type="entry name" value="AI2M-like_HNH"/>
    <property type="match status" value="1"/>
</dbReference>
<dbReference type="Pfam" id="PF00078">
    <property type="entry name" value="RVT_1"/>
    <property type="match status" value="1"/>
</dbReference>
<dbReference type="InterPro" id="IPR051083">
    <property type="entry name" value="GrpII_Intron_Splice-Mob/Def"/>
</dbReference>
<sequence>MASAETVMAVYSDRGKRGLPLEGVYRQLYSRDLYLRAYGRIHRNDGAMTPGVTAETVDAMSLEKIDGIIGALRREAYRWPPARRTHIPKKDGKKRPLGLPTWSSKLVQEALRLLLDAYYEPRFSDHSHGFRQGRGCHTALREITQKWRGVKWFIEGDIKGCFDNICHEVLLETLSETVQDNRLLRLVSNMLKAGYMEDWRYNDTISGTPQGGVISPLLSNIYLDKLDRFVEENLLPIHNRGNRRRNDPRYKAIINAARRAGDRGDHEEARRLRKQAQAMPSRDPEDPDFRRLWYVRYADDWLLGFSGPRHEAEEIKRRIGQFLRETLRLELSEAKTLITHARHHAARFLGYEVVALHADEKHDQRGQRIINGLVRLKVPNDVIAKQCRRYMRDGKAVHRPERLHDADFSIVSQYGAEYRGLVQYYLLAFNAHRLWRVHQVMRTSLLGTLANKHKTKIAPIYRRLRMEVEDRGRTQTALVVTRERGEGQKPLVAMFGGISLAWKEDAILSDRPPRVFSGVRSEVVQRLLAQKCEHCGSEEGPFEVHHVRRLADLDRPGRKDQPLWVKRMASRRRKTLVVCTRCHQDIHRDRSGWRERIRHRKAG</sequence>
<dbReference type="OrthoDB" id="8232464at2"/>
<dbReference type="CDD" id="cd01651">
    <property type="entry name" value="RT_G2_intron"/>
    <property type="match status" value="1"/>
</dbReference>
<dbReference type="SUPFAM" id="SSF56672">
    <property type="entry name" value="DNA/RNA polymerases"/>
    <property type="match status" value="1"/>
</dbReference>
<evidence type="ECO:0000259" key="2">
    <source>
        <dbReference type="PROSITE" id="PS50878"/>
    </source>
</evidence>
<dbReference type="GO" id="GO:0003964">
    <property type="term" value="F:RNA-directed DNA polymerase activity"/>
    <property type="evidence" value="ECO:0007669"/>
    <property type="project" value="UniProtKB-KW"/>
</dbReference>
<dbReference type="PROSITE" id="PS50878">
    <property type="entry name" value="RT_POL"/>
    <property type="match status" value="1"/>
</dbReference>
<evidence type="ECO:0000313" key="4">
    <source>
        <dbReference type="Proteomes" id="UP000003947"/>
    </source>
</evidence>
<name>I4Z415_9HYPH</name>
<dbReference type="AlphaFoldDB" id="I4Z415"/>
<keyword evidence="4" id="KW-1185">Reference proteome</keyword>
<comment type="similarity">
    <text evidence="1">Belongs to the bacterial reverse transcriptase family.</text>
</comment>
<keyword evidence="3" id="KW-0808">Transferase</keyword>
<dbReference type="HOGENOM" id="CLU_013584_3_1_5"/>
<dbReference type="InterPro" id="IPR024937">
    <property type="entry name" value="Domain_X"/>
</dbReference>
<keyword evidence="3" id="KW-0548">Nucleotidyltransferase</keyword>
<feature type="domain" description="Reverse transcriptase" evidence="2">
    <location>
        <begin position="68"/>
        <end position="353"/>
    </location>
</feature>
<dbReference type="PANTHER" id="PTHR34047">
    <property type="entry name" value="NUCLEAR INTRON MATURASE 1, MITOCHONDRIAL-RELATED"/>
    <property type="match status" value="1"/>
</dbReference>
<protein>
    <submittedName>
        <fullName evidence="3">Retron-type reverse transcriptase</fullName>
    </submittedName>
</protein>
<dbReference type="EMBL" id="JH660635">
    <property type="protein sequence ID" value="EIM30957.1"/>
    <property type="molecule type" value="Genomic_DNA"/>
</dbReference>
<dbReference type="eggNOG" id="COG3344">
    <property type="taxonomic scope" value="Bacteria"/>
</dbReference>
<reference evidence="3 4" key="1">
    <citation type="submission" date="2012-02" db="EMBL/GenBank/DDBJ databases">
        <title>Improved High-Quality Draft sequence of Microvirga sp. WSM3557.</title>
        <authorList>
            <consortium name="US DOE Joint Genome Institute"/>
            <person name="Lucas S."/>
            <person name="Han J."/>
            <person name="Lapidus A."/>
            <person name="Cheng J.-F."/>
            <person name="Goodwin L."/>
            <person name="Pitluck S."/>
            <person name="Peters L."/>
            <person name="Zhang X."/>
            <person name="Detter J.C."/>
            <person name="Han C."/>
            <person name="Tapia R."/>
            <person name="Land M."/>
            <person name="Hauser L."/>
            <person name="Kyrpides N."/>
            <person name="Ivanova N."/>
            <person name="Pagani I."/>
            <person name="Brau L."/>
            <person name="Yates R."/>
            <person name="O'Hara G."/>
            <person name="Rui T."/>
            <person name="Howieson J."/>
            <person name="Reeve W."/>
            <person name="Woyke T."/>
        </authorList>
    </citation>
    <scope>NUCLEOTIDE SEQUENCE [LARGE SCALE GENOMIC DNA]</scope>
    <source>
        <strain evidence="3 4">WSM3557</strain>
    </source>
</reference>
<evidence type="ECO:0000313" key="3">
    <source>
        <dbReference type="EMBL" id="EIM30957.1"/>
    </source>
</evidence>
<dbReference type="InterPro" id="IPR000477">
    <property type="entry name" value="RT_dom"/>
</dbReference>
<dbReference type="Pfam" id="PF01348">
    <property type="entry name" value="Intron_maturas2"/>
    <property type="match status" value="1"/>
</dbReference>
<gene>
    <name evidence="3" type="ORF">MicloDRAFT_00004870</name>
</gene>
<organism evidence="3 4">
    <name type="scientific">Microvirga lotononidis</name>
    <dbReference type="NCBI Taxonomy" id="864069"/>
    <lineage>
        <taxon>Bacteria</taxon>
        <taxon>Pseudomonadati</taxon>
        <taxon>Pseudomonadota</taxon>
        <taxon>Alphaproteobacteria</taxon>
        <taxon>Hyphomicrobiales</taxon>
        <taxon>Methylobacteriaceae</taxon>
        <taxon>Microvirga</taxon>
    </lineage>
</organism>
<dbReference type="PANTHER" id="PTHR34047:SF8">
    <property type="entry name" value="PROTEIN YKFC"/>
    <property type="match status" value="1"/>
</dbReference>